<keyword evidence="1" id="KW-0812">Transmembrane</keyword>
<evidence type="ECO:0000259" key="2">
    <source>
        <dbReference type="Pfam" id="PF03544"/>
    </source>
</evidence>
<dbReference type="InterPro" id="IPR037682">
    <property type="entry name" value="TonB_C"/>
</dbReference>
<feature type="transmembrane region" description="Helical" evidence="1">
    <location>
        <begin position="34"/>
        <end position="51"/>
    </location>
</feature>
<evidence type="ECO:0000313" key="4">
    <source>
        <dbReference type="EMBL" id="TSJ82035.1"/>
    </source>
</evidence>
<dbReference type="Pfam" id="PF03544">
    <property type="entry name" value="TonB_C"/>
    <property type="match status" value="1"/>
</dbReference>
<evidence type="ECO:0000313" key="3">
    <source>
        <dbReference type="EMBL" id="KAA5827790.1"/>
    </source>
</evidence>
<dbReference type="OrthoDB" id="1522859at2"/>
<dbReference type="Gene3D" id="3.30.1150.10">
    <property type="match status" value="1"/>
</dbReference>
<dbReference type="EMBL" id="VWRS01000001">
    <property type="protein sequence ID" value="KAA5827790.1"/>
    <property type="molecule type" value="Genomic_DNA"/>
</dbReference>
<evidence type="ECO:0000256" key="1">
    <source>
        <dbReference type="SAM" id="Phobius"/>
    </source>
</evidence>
<dbReference type="GO" id="GO:0055085">
    <property type="term" value="P:transmembrane transport"/>
    <property type="evidence" value="ECO:0007669"/>
    <property type="project" value="InterPro"/>
</dbReference>
<dbReference type="EMBL" id="VMBF01000001">
    <property type="protein sequence ID" value="TSJ82035.1"/>
    <property type="molecule type" value="Genomic_DNA"/>
</dbReference>
<keyword evidence="1" id="KW-0472">Membrane</keyword>
<reference evidence="3 6" key="1">
    <citation type="journal article" date="2015" name="Int. J. Syst. Evol. Microbiol.">
        <title>Algibacter amylolyticus sp. nov., isolated from intertidal sediment.</title>
        <authorList>
            <person name="Zhang D.C."/>
            <person name="Wu J."/>
            <person name="Neuner K."/>
            <person name="Yao J."/>
            <person name="Margesin R."/>
        </authorList>
    </citation>
    <scope>NUCLEOTIDE SEQUENCE [LARGE SCALE GENOMIC DNA]</scope>
    <source>
        <strain evidence="3 6">RU-4-M-4</strain>
    </source>
</reference>
<keyword evidence="5" id="KW-1185">Reference proteome</keyword>
<feature type="domain" description="TonB C-terminal" evidence="2">
    <location>
        <begin position="191"/>
        <end position="261"/>
    </location>
</feature>
<accession>A0A5M7BG15</accession>
<proteinExistence type="predicted"/>
<dbReference type="Proteomes" id="UP000322315">
    <property type="component" value="Unassembled WGS sequence"/>
</dbReference>
<evidence type="ECO:0000313" key="5">
    <source>
        <dbReference type="Proteomes" id="UP000315145"/>
    </source>
</evidence>
<reference evidence="3" key="3">
    <citation type="submission" date="2019-09" db="EMBL/GenBank/DDBJ databases">
        <authorList>
            <person name="Zhang D.-C."/>
        </authorList>
    </citation>
    <scope>NUCLEOTIDE SEQUENCE</scope>
    <source>
        <strain evidence="3">RU-4-M-4</strain>
    </source>
</reference>
<keyword evidence="1" id="KW-1133">Transmembrane helix</keyword>
<evidence type="ECO:0000313" key="6">
    <source>
        <dbReference type="Proteomes" id="UP000322315"/>
    </source>
</evidence>
<reference evidence="4 5" key="2">
    <citation type="submission" date="2019-07" db="EMBL/GenBank/DDBJ databases">
        <title>Algibacter marinivivus sp. nov., isolated from the surface of a marine red alga.</title>
        <authorList>
            <person name="Zhong X."/>
            <person name="Xu W."/>
            <person name="Zhang Y."/>
            <person name="Zhang Q."/>
            <person name="Du Z."/>
        </authorList>
    </citation>
    <scope>NUCLEOTIDE SEQUENCE [LARGE SCALE GENOMIC DNA]</scope>
    <source>
        <strain evidence="4 5">RU-4-M-4</strain>
    </source>
</reference>
<dbReference type="SUPFAM" id="SSF74653">
    <property type="entry name" value="TolA/TonB C-terminal domain"/>
    <property type="match status" value="1"/>
</dbReference>
<organism evidence="3 6">
    <name type="scientific">Algibacter amylolyticus</name>
    <dbReference type="NCBI Taxonomy" id="1608400"/>
    <lineage>
        <taxon>Bacteria</taxon>
        <taxon>Pseudomonadati</taxon>
        <taxon>Bacteroidota</taxon>
        <taxon>Flavobacteriia</taxon>
        <taxon>Flavobacteriales</taxon>
        <taxon>Flavobacteriaceae</taxon>
        <taxon>Algibacter</taxon>
    </lineage>
</organism>
<dbReference type="AlphaFoldDB" id="A0A5M7BG15"/>
<gene>
    <name evidence="3" type="ORF">F2B50_02840</name>
    <name evidence="4" type="ORF">FPF71_02840</name>
</gene>
<name>A0A5M7BG15_9FLAO</name>
<protein>
    <submittedName>
        <fullName evidence="3">Energy transducer TonB</fullName>
    </submittedName>
</protein>
<comment type="caution">
    <text evidence="3">The sequence shown here is derived from an EMBL/GenBank/DDBJ whole genome shotgun (WGS) entry which is preliminary data.</text>
</comment>
<dbReference type="Proteomes" id="UP000315145">
    <property type="component" value="Unassembled WGS sequence"/>
</dbReference>
<sequence>MSNQKKTHDLIRQNEKIVEKSQKHDANLQKNSTLYFQIGLIVCLLISFGLLEMKFETTIPTVVQLMPPDIPEEISINNIKIEELLKPEVKPQPKKKVVFINKIKKVDDDVTLEEALELVTEEQKPITPVVDPGAVVVDDNPENEEPVSIVFVQKVPIYPGCEKSKNNTERKKCMSDKIGKLIQRKFDGGDIAAQYGLEGKQKIDVQFTIDKTGKVTNVKTRADHDKLKEEAARVINFIPEMIPGKQNNKNIGVIYTLPIIFYAQ</sequence>